<dbReference type="EMBL" id="ML120520">
    <property type="protein sequence ID" value="RPA90565.1"/>
    <property type="molecule type" value="Genomic_DNA"/>
</dbReference>
<protein>
    <submittedName>
        <fullName evidence="1">Uncharacterized protein</fullName>
    </submittedName>
</protein>
<accession>A0A3N4IXK0</accession>
<organism evidence="1 2">
    <name type="scientific">Choiromyces venosus 120613-1</name>
    <dbReference type="NCBI Taxonomy" id="1336337"/>
    <lineage>
        <taxon>Eukaryota</taxon>
        <taxon>Fungi</taxon>
        <taxon>Dikarya</taxon>
        <taxon>Ascomycota</taxon>
        <taxon>Pezizomycotina</taxon>
        <taxon>Pezizomycetes</taxon>
        <taxon>Pezizales</taxon>
        <taxon>Tuberaceae</taxon>
        <taxon>Choiromyces</taxon>
    </lineage>
</organism>
<keyword evidence="2" id="KW-1185">Reference proteome</keyword>
<evidence type="ECO:0000313" key="2">
    <source>
        <dbReference type="Proteomes" id="UP000276215"/>
    </source>
</evidence>
<dbReference type="AlphaFoldDB" id="A0A3N4IXK0"/>
<reference evidence="1 2" key="1">
    <citation type="journal article" date="2018" name="Nat. Ecol. Evol.">
        <title>Pezizomycetes genomes reveal the molecular basis of ectomycorrhizal truffle lifestyle.</title>
        <authorList>
            <person name="Murat C."/>
            <person name="Payen T."/>
            <person name="Noel B."/>
            <person name="Kuo A."/>
            <person name="Morin E."/>
            <person name="Chen J."/>
            <person name="Kohler A."/>
            <person name="Krizsan K."/>
            <person name="Balestrini R."/>
            <person name="Da Silva C."/>
            <person name="Montanini B."/>
            <person name="Hainaut M."/>
            <person name="Levati E."/>
            <person name="Barry K.W."/>
            <person name="Belfiori B."/>
            <person name="Cichocki N."/>
            <person name="Clum A."/>
            <person name="Dockter R.B."/>
            <person name="Fauchery L."/>
            <person name="Guy J."/>
            <person name="Iotti M."/>
            <person name="Le Tacon F."/>
            <person name="Lindquist E.A."/>
            <person name="Lipzen A."/>
            <person name="Malagnac F."/>
            <person name="Mello A."/>
            <person name="Molinier V."/>
            <person name="Miyauchi S."/>
            <person name="Poulain J."/>
            <person name="Riccioni C."/>
            <person name="Rubini A."/>
            <person name="Sitrit Y."/>
            <person name="Splivallo R."/>
            <person name="Traeger S."/>
            <person name="Wang M."/>
            <person name="Zifcakova L."/>
            <person name="Wipf D."/>
            <person name="Zambonelli A."/>
            <person name="Paolocci F."/>
            <person name="Nowrousian M."/>
            <person name="Ottonello S."/>
            <person name="Baldrian P."/>
            <person name="Spatafora J.W."/>
            <person name="Henrissat B."/>
            <person name="Nagy L.G."/>
            <person name="Aury J.M."/>
            <person name="Wincker P."/>
            <person name="Grigoriev I.V."/>
            <person name="Bonfante P."/>
            <person name="Martin F.M."/>
        </authorList>
    </citation>
    <scope>NUCLEOTIDE SEQUENCE [LARGE SCALE GENOMIC DNA]</scope>
    <source>
        <strain evidence="1 2">120613-1</strain>
    </source>
</reference>
<dbReference type="Proteomes" id="UP000276215">
    <property type="component" value="Unassembled WGS sequence"/>
</dbReference>
<gene>
    <name evidence="1" type="ORF">L873DRAFT_1820886</name>
</gene>
<name>A0A3N4IXK0_9PEZI</name>
<sequence>MDDLHASLSWTRKRLTMPMIPLYSLHIMPLLHHSSAFKKTEKTLVKYSPLQFGKHIFYTPWYRYGCGCV</sequence>
<evidence type="ECO:0000313" key="1">
    <source>
        <dbReference type="EMBL" id="RPA90565.1"/>
    </source>
</evidence>
<proteinExistence type="predicted"/>